<dbReference type="PANTHER" id="PTHR22526">
    <property type="entry name" value="ANAPHASE PROMOTING COMPLEX C SUBUNIT 15, PSEUDOGENE-RELATED"/>
    <property type="match status" value="1"/>
</dbReference>
<dbReference type="GO" id="GO:0090266">
    <property type="term" value="P:regulation of mitotic cell cycle spindle assembly checkpoint"/>
    <property type="evidence" value="ECO:0007669"/>
    <property type="project" value="InterPro"/>
</dbReference>
<evidence type="ECO:0000256" key="5">
    <source>
        <dbReference type="ARBA" id="ARBA00023306"/>
    </source>
</evidence>
<dbReference type="GO" id="GO:0051301">
    <property type="term" value="P:cell division"/>
    <property type="evidence" value="ECO:0007669"/>
    <property type="project" value="UniProtKB-KW"/>
</dbReference>
<evidence type="ECO:0000313" key="7">
    <source>
        <dbReference type="EMBL" id="MXQ95181.1"/>
    </source>
</evidence>
<evidence type="ECO:0000256" key="6">
    <source>
        <dbReference type="SAM" id="MobiDB-lite"/>
    </source>
</evidence>
<dbReference type="InterPro" id="IPR026182">
    <property type="entry name" value="ANAPC15"/>
</dbReference>
<evidence type="ECO:0000256" key="3">
    <source>
        <dbReference type="ARBA" id="ARBA00022618"/>
    </source>
</evidence>
<protein>
    <submittedName>
        <fullName evidence="7">Uncharacterized protein</fullName>
    </submittedName>
</protein>
<dbReference type="AlphaFoldDB" id="A0A6B0S120"/>
<feature type="region of interest" description="Disordered" evidence="6">
    <location>
        <begin position="1"/>
        <end position="38"/>
    </location>
</feature>
<evidence type="ECO:0000256" key="1">
    <source>
        <dbReference type="ARBA" id="ARBA00004906"/>
    </source>
</evidence>
<comment type="caution">
    <text evidence="7">The sequence shown here is derived from an EMBL/GenBank/DDBJ whole genome shotgun (WGS) entry which is preliminary data.</text>
</comment>
<dbReference type="PANTHER" id="PTHR22526:SF2">
    <property type="entry name" value="ANAPHASE PROMOTING COMPLEX C SUBUNIT 15, PSEUDOGENE-RELATED"/>
    <property type="match status" value="1"/>
</dbReference>
<keyword evidence="4" id="KW-0498">Mitosis</keyword>
<feature type="compositionally biased region" description="Basic and acidic residues" evidence="6">
    <location>
        <begin position="7"/>
        <end position="19"/>
    </location>
</feature>
<comment type="similarity">
    <text evidence="2">Belongs to the APC15 family.</text>
</comment>
<keyword evidence="5" id="KW-0131">Cell cycle</keyword>
<dbReference type="GO" id="GO:0005680">
    <property type="term" value="C:anaphase-promoting complex"/>
    <property type="evidence" value="ECO:0007669"/>
    <property type="project" value="InterPro"/>
</dbReference>
<sequence length="87" mass="9625">MGWGSMEEQKLQSIAEKDNNLVPIGKPASEVSGSSRWGLCGAQVDGSSDLILKDMDEMNDYNESPDDGEVNEVDMEGNEQDQDQWMI</sequence>
<proteinExistence type="inferred from homology"/>
<feature type="region of interest" description="Disordered" evidence="6">
    <location>
        <begin position="58"/>
        <end position="87"/>
    </location>
</feature>
<name>A0A6B0S120_9CETA</name>
<keyword evidence="8" id="KW-1185">Reference proteome</keyword>
<comment type="pathway">
    <text evidence="1">Protein modification; protein ubiquitination.</text>
</comment>
<accession>A0A6B0S120</accession>
<keyword evidence="3" id="KW-0132">Cell division</keyword>
<gene>
    <name evidence="7" type="ORF">E5288_WYG018053</name>
</gene>
<dbReference type="EMBL" id="VBQZ03000128">
    <property type="protein sequence ID" value="MXQ95181.1"/>
    <property type="molecule type" value="Genomic_DNA"/>
</dbReference>
<evidence type="ECO:0000256" key="4">
    <source>
        <dbReference type="ARBA" id="ARBA00022776"/>
    </source>
</evidence>
<organism evidence="7 8">
    <name type="scientific">Bos mutus</name>
    <name type="common">wild yak</name>
    <dbReference type="NCBI Taxonomy" id="72004"/>
    <lineage>
        <taxon>Eukaryota</taxon>
        <taxon>Metazoa</taxon>
        <taxon>Chordata</taxon>
        <taxon>Craniata</taxon>
        <taxon>Vertebrata</taxon>
        <taxon>Euteleostomi</taxon>
        <taxon>Mammalia</taxon>
        <taxon>Eutheria</taxon>
        <taxon>Laurasiatheria</taxon>
        <taxon>Artiodactyla</taxon>
        <taxon>Ruminantia</taxon>
        <taxon>Pecora</taxon>
        <taxon>Bovidae</taxon>
        <taxon>Bovinae</taxon>
        <taxon>Bos</taxon>
    </lineage>
</organism>
<evidence type="ECO:0000256" key="2">
    <source>
        <dbReference type="ARBA" id="ARBA00009618"/>
    </source>
</evidence>
<reference evidence="7" key="1">
    <citation type="submission" date="2019-10" db="EMBL/GenBank/DDBJ databases">
        <title>The sequence and de novo assembly of the wild yak genome.</title>
        <authorList>
            <person name="Liu Y."/>
        </authorList>
    </citation>
    <scope>NUCLEOTIDE SEQUENCE [LARGE SCALE GENOMIC DNA]</scope>
    <source>
        <strain evidence="7">WY2019</strain>
    </source>
</reference>
<evidence type="ECO:0000313" key="8">
    <source>
        <dbReference type="Proteomes" id="UP000322234"/>
    </source>
</evidence>
<dbReference type="Proteomes" id="UP000322234">
    <property type="component" value="Unassembled WGS sequence"/>
</dbReference>